<dbReference type="CDD" id="cd16936">
    <property type="entry name" value="HATPase_RsbW-like"/>
    <property type="match status" value="1"/>
</dbReference>
<dbReference type="InterPro" id="IPR036457">
    <property type="entry name" value="PPM-type-like_dom_sf"/>
</dbReference>
<keyword evidence="5" id="KW-0614">Plasmid</keyword>
<keyword evidence="6" id="KW-1185">Reference proteome</keyword>
<sequence length="1005" mass="110516">MRTPTLPERRLSLLALWGAGLLCALCLGVGAGFVLLEKERIRQGATDEVVLHAKALEEQTSRTMTMADTVLRVIADIMNETGGEESARLSSLLHDSSRRQPLLRSVSVLDLDGRVLGSSQPDNIGAQVDMGLFEHSERPRTETRPGRLLAGRDVRDLRALRPGQPEAAYVLPMLRWVQGVRGQPLLMLALINIDYLANEQERMLSGGRSRAALLSYTEGQFLAGPTDLELGRSMSHLEVFTHFLPRNVEHSTYIGPGLGGQPSLIGFRALRNWPLVVVVEVPYDKLNLPLHHTMKQVGGVTLAICVFIIGMAGLLHSSLRREEQHGQHLRAVQAAARGLELRRRAVLESALDAIITFDGDGRVVDLNPAAEQIFGRSASQLLQGSLFDLLAPLHRTAYHDAWQRYPDDQGLLALNHCVEIDALRADGGAFPAEMTMVPMRSGDGLFFTMTLRDITRRRQVEAERDALLMRYRTLATDLERQKLALDEHAIVSITDAQGIIRYANAKLAEISGYAPGELIGSRHSLLKSGRQSRETYLALWDTITQGRIWHGELVNRRKNGRFYWVASTIVPVPGDDGRPREYISIQTDISALRQAEMALAEAHQRELDIGTRIQQSLLVTPPSQQVPGLWVSVFNQASQGIDGDFVEVFQLGEGCVDIVVGDVMGKGLSAALMGAATKLQFCRSMTELMATSSGTGAAWATPAQIVAAVHRAMTPHLQALEAFVTLCHVRLDMGRRCLSWVGCGHEEPLVLRQGQALRRLENQHPPLGVLDDDQYQQDELPLAEGDVLFLCSDGVTDAMRPDGERVGHERVHAALQTLVASCAPPSAMMQRLRRMLLHDGVQLNDDVTMLMAHMPVGGCDTERLELPPHVEQLHGVRAFVTEQCQTMGLDEGASDLLTLAAVEAFTNAVRHTVNRPADAPIELIARRDRLGVLMLEVVCLGDPFEPPAHLPETDLNAFPEGGFGLSIIRMACDSVSYLHAEGINTVRMVRHCRPAPHARGVEETV</sequence>
<dbReference type="InterPro" id="IPR052016">
    <property type="entry name" value="Bact_Sigma-Reg"/>
</dbReference>
<dbReference type="Pfam" id="PF13581">
    <property type="entry name" value="HATPase_c_2"/>
    <property type="match status" value="1"/>
</dbReference>
<dbReference type="SUPFAM" id="SSF81606">
    <property type="entry name" value="PP2C-like"/>
    <property type="match status" value="1"/>
</dbReference>
<feature type="domain" description="PAS" evidence="3">
    <location>
        <begin position="491"/>
        <end position="520"/>
    </location>
</feature>
<keyword evidence="2" id="KW-0812">Transmembrane</keyword>
<dbReference type="CDD" id="cd00130">
    <property type="entry name" value="PAS"/>
    <property type="match status" value="2"/>
</dbReference>
<proteinExistence type="predicted"/>
<name>A0A221KK36_VITFI</name>
<feature type="domain" description="PAC" evidence="4">
    <location>
        <begin position="416"/>
        <end position="466"/>
    </location>
</feature>
<dbReference type="GO" id="GO:0006355">
    <property type="term" value="P:regulation of DNA-templated transcription"/>
    <property type="evidence" value="ECO:0007669"/>
    <property type="project" value="InterPro"/>
</dbReference>
<dbReference type="Gene3D" id="3.30.450.20">
    <property type="entry name" value="PAS domain"/>
    <property type="match status" value="4"/>
</dbReference>
<dbReference type="PANTHER" id="PTHR43156">
    <property type="entry name" value="STAGE II SPORULATION PROTEIN E-RELATED"/>
    <property type="match status" value="1"/>
</dbReference>
<dbReference type="AlphaFoldDB" id="A0A221KK36"/>
<dbReference type="SMART" id="SM00091">
    <property type="entry name" value="PAS"/>
    <property type="match status" value="2"/>
</dbReference>
<evidence type="ECO:0000313" key="5">
    <source>
        <dbReference type="EMBL" id="ASM79269.1"/>
    </source>
</evidence>
<dbReference type="SMART" id="SM00331">
    <property type="entry name" value="PP2C_SIG"/>
    <property type="match status" value="1"/>
</dbReference>
<dbReference type="KEGG" id="vff:VITFI_CDS3492"/>
<dbReference type="Gene3D" id="3.30.565.10">
    <property type="entry name" value="Histidine kinase-like ATPase, C-terminal domain"/>
    <property type="match status" value="1"/>
</dbReference>
<dbReference type="InterPro" id="IPR001932">
    <property type="entry name" value="PPM-type_phosphatase-like_dom"/>
</dbReference>
<evidence type="ECO:0000313" key="6">
    <source>
        <dbReference type="Proteomes" id="UP000199729"/>
    </source>
</evidence>
<evidence type="ECO:0000259" key="4">
    <source>
        <dbReference type="PROSITE" id="PS50113"/>
    </source>
</evidence>
<evidence type="ECO:0000256" key="1">
    <source>
        <dbReference type="ARBA" id="ARBA00022801"/>
    </source>
</evidence>
<dbReference type="SUPFAM" id="SSF55874">
    <property type="entry name" value="ATPase domain of HSP90 chaperone/DNA topoisomerase II/histidine kinase"/>
    <property type="match status" value="1"/>
</dbReference>
<gene>
    <name evidence="5" type="ORF">VITFI_CDS3492</name>
</gene>
<dbReference type="OrthoDB" id="9806477at2"/>
<keyword evidence="5" id="KW-0808">Transferase</keyword>
<dbReference type="SMART" id="SM00086">
    <property type="entry name" value="PAC"/>
    <property type="match status" value="2"/>
</dbReference>
<keyword evidence="5" id="KW-0418">Kinase</keyword>
<reference evidence="5 6" key="1">
    <citation type="submission" date="2017-07" db="EMBL/GenBank/DDBJ databases">
        <title>Complete Genome Sequence of the cosmetic ferment Vitreoscilla filiformis (ATCC15551).</title>
        <authorList>
            <person name="Contreras S."/>
            <person name="Sagory-Zalkind P."/>
            <person name="Blanquart H."/>
            <person name="Iltis A."/>
            <person name="Morand S.C."/>
        </authorList>
    </citation>
    <scope>NUCLEOTIDE SEQUENCE [LARGE SCALE GENOMIC DNA]</scope>
    <source>
        <strain evidence="5 6">ATCC 15551</strain>
        <plasmid evidence="6">Plasmid pvf1</plasmid>
    </source>
</reference>
<accession>A0A221KK36</accession>
<keyword evidence="1" id="KW-0378">Hydrolase</keyword>
<dbReference type="Pfam" id="PF00989">
    <property type="entry name" value="PAS"/>
    <property type="match status" value="1"/>
</dbReference>
<dbReference type="CDD" id="cd18774">
    <property type="entry name" value="PDC2_HK_sensor"/>
    <property type="match status" value="1"/>
</dbReference>
<dbReference type="InterPro" id="IPR003594">
    <property type="entry name" value="HATPase_dom"/>
</dbReference>
<dbReference type="InterPro" id="IPR001610">
    <property type="entry name" value="PAC"/>
</dbReference>
<dbReference type="Proteomes" id="UP000199729">
    <property type="component" value="Plasmid pVF1"/>
</dbReference>
<dbReference type="InterPro" id="IPR035965">
    <property type="entry name" value="PAS-like_dom_sf"/>
</dbReference>
<keyword evidence="2" id="KW-1133">Transmembrane helix</keyword>
<dbReference type="EMBL" id="CP022424">
    <property type="protein sequence ID" value="ASM79269.1"/>
    <property type="molecule type" value="Genomic_DNA"/>
</dbReference>
<dbReference type="RefSeq" id="WP_089418414.1">
    <property type="nucleotide sequence ID" value="NZ_CP022424.1"/>
</dbReference>
<dbReference type="PROSITE" id="PS50112">
    <property type="entry name" value="PAS"/>
    <property type="match status" value="2"/>
</dbReference>
<dbReference type="GO" id="GO:0016301">
    <property type="term" value="F:kinase activity"/>
    <property type="evidence" value="ECO:0007669"/>
    <property type="project" value="UniProtKB-KW"/>
</dbReference>
<evidence type="ECO:0000259" key="3">
    <source>
        <dbReference type="PROSITE" id="PS50112"/>
    </source>
</evidence>
<feature type="domain" description="PAC" evidence="4">
    <location>
        <begin position="547"/>
        <end position="601"/>
    </location>
</feature>
<dbReference type="InterPro" id="IPR036890">
    <property type="entry name" value="HATPase_C_sf"/>
</dbReference>
<dbReference type="CDD" id="cd18773">
    <property type="entry name" value="PDC1_HK_sensor"/>
    <property type="match status" value="1"/>
</dbReference>
<keyword evidence="2" id="KW-0472">Membrane</keyword>
<dbReference type="Pfam" id="PF07228">
    <property type="entry name" value="SpoIIE"/>
    <property type="match status" value="1"/>
</dbReference>
<organism evidence="5 6">
    <name type="scientific">Vitreoscilla filiformis</name>
    <dbReference type="NCBI Taxonomy" id="63"/>
    <lineage>
        <taxon>Bacteria</taxon>
        <taxon>Pseudomonadati</taxon>
        <taxon>Pseudomonadota</taxon>
        <taxon>Betaproteobacteria</taxon>
        <taxon>Neisseriales</taxon>
        <taxon>Neisseriaceae</taxon>
        <taxon>Vitreoscilla</taxon>
    </lineage>
</organism>
<dbReference type="NCBIfam" id="TIGR00229">
    <property type="entry name" value="sensory_box"/>
    <property type="match status" value="2"/>
</dbReference>
<protein>
    <submittedName>
        <fullName evidence="5">Histidine kinase</fullName>
    </submittedName>
</protein>
<dbReference type="InterPro" id="IPR013767">
    <property type="entry name" value="PAS_fold"/>
</dbReference>
<geneLocation type="plasmid" evidence="6">
    <name>pvf1</name>
</geneLocation>
<dbReference type="InterPro" id="IPR000014">
    <property type="entry name" value="PAS"/>
</dbReference>
<dbReference type="GO" id="GO:0016791">
    <property type="term" value="F:phosphatase activity"/>
    <property type="evidence" value="ECO:0007669"/>
    <property type="project" value="TreeGrafter"/>
</dbReference>
<feature type="domain" description="PAS" evidence="3">
    <location>
        <begin position="339"/>
        <end position="392"/>
    </location>
</feature>
<feature type="transmembrane region" description="Helical" evidence="2">
    <location>
        <begin position="12"/>
        <end position="36"/>
    </location>
</feature>
<dbReference type="PROSITE" id="PS50113">
    <property type="entry name" value="PAC"/>
    <property type="match status" value="2"/>
</dbReference>
<dbReference type="InterPro" id="IPR000700">
    <property type="entry name" value="PAS-assoc_C"/>
</dbReference>
<dbReference type="Gene3D" id="3.60.40.10">
    <property type="entry name" value="PPM-type phosphatase domain"/>
    <property type="match status" value="1"/>
</dbReference>
<dbReference type="PANTHER" id="PTHR43156:SF2">
    <property type="entry name" value="STAGE II SPORULATION PROTEIN E"/>
    <property type="match status" value="1"/>
</dbReference>
<evidence type="ECO:0000256" key="2">
    <source>
        <dbReference type="SAM" id="Phobius"/>
    </source>
</evidence>
<dbReference type="Pfam" id="PF13426">
    <property type="entry name" value="PAS_9"/>
    <property type="match status" value="1"/>
</dbReference>
<dbReference type="SUPFAM" id="SSF55785">
    <property type="entry name" value="PYP-like sensor domain (PAS domain)"/>
    <property type="match status" value="2"/>
</dbReference>